<protein>
    <recommendedName>
        <fullName evidence="5">Alpha-galactosidase</fullName>
        <ecNumber evidence="5">3.2.1.22</ecNumber>
    </recommendedName>
    <alternativeName>
        <fullName evidence="5">Melibiase</fullName>
    </alternativeName>
</protein>
<dbReference type="InterPro" id="IPR038637">
    <property type="entry name" value="NPCBM_sf"/>
</dbReference>
<dbReference type="SUPFAM" id="SSF51011">
    <property type="entry name" value="Glycosyl hydrolase domain"/>
    <property type="match status" value="1"/>
</dbReference>
<comment type="similarity">
    <text evidence="1 5">Belongs to the glycosyl hydrolase 27 family.</text>
</comment>
<dbReference type="Proteomes" id="UP000199031">
    <property type="component" value="Unassembled WGS sequence"/>
</dbReference>
<dbReference type="GO" id="GO:0016020">
    <property type="term" value="C:membrane"/>
    <property type="evidence" value="ECO:0007669"/>
    <property type="project" value="InterPro"/>
</dbReference>
<proteinExistence type="inferred from homology"/>
<keyword evidence="3 5" id="KW-0378">Hydrolase</keyword>
<dbReference type="PANTHER" id="PTHR11452">
    <property type="entry name" value="ALPHA-GALACTOSIDASE/ALPHA-N-ACETYLGALACTOSAMINIDASE"/>
    <property type="match status" value="1"/>
</dbReference>
<accession>A0A1I5Y266</accession>
<dbReference type="Gene3D" id="2.60.120.1060">
    <property type="entry name" value="NPCBM/NEW2 domain"/>
    <property type="match status" value="1"/>
</dbReference>
<dbReference type="EMBL" id="FOXQ01000010">
    <property type="protein sequence ID" value="SFQ38351.1"/>
    <property type="molecule type" value="Genomic_DNA"/>
</dbReference>
<name>A0A1I5Y266_9BACT</name>
<dbReference type="SMART" id="SM00776">
    <property type="entry name" value="NPCBM"/>
    <property type="match status" value="1"/>
</dbReference>
<sequence>MKRKINALRIMLLVVACTLWCAVGSAQNNIARLDALDIKSFSEGIPGIVTKTNAGGGPLKIGGHYFSSGIGTNGVSVLPFLLDGDAISFTAGVGPDDEANPLSTYKFYVIGDKKILFESKDMKVGDQPEKIQVNLSGIQRLGLLVMVDAANLSRSYSDWVDAAFVMKPGYMPEHIPNTGEKYILTPASSALPKINSAKVFGATAGNPFLFAVAATGVRPMYFTASNLPQGLNIDSATGIISGKVNNKGIYPVVLKAKNKWGETTNILKIKIGDTIALTPPIGWNGWNSWAREIDKDKVLASAHAMVSKGLHNHGWTYINIDDAWQGRREGSDKALQPNEKFPGFKDMADSIHALGLKLGVYSTPWITSYAGYAGGSSNFEDGSYPDSVRDNKRQYRYTGKYRFENADARQMAAWGVDYLKYDWRIDVQSAQRMQEALRKSGRDIVFSISNSAPFDSAATWKKTANVWRTGPDIRDSWTSLYYSAFLLDKWAPYAGPGHWNDADMLIVGNVTTGSKMHPTRLTPDEQYSHVSIFSLLNLPLLIGCPIDQLDAFTLNLLTNDEVIEIDQDPLGKPARLIIEDKGVQVWVKPMEDGSYAVGLFNLAGFGKTPQSFFRWGDEKPVSYQFDFSKAGLLGKWKLRNVWKQQDMGIFSNQFKTVIPHHGVVLLRMYKAG</sequence>
<reference evidence="8 9" key="1">
    <citation type="submission" date="2016-10" db="EMBL/GenBank/DDBJ databases">
        <authorList>
            <person name="de Groot N.N."/>
        </authorList>
    </citation>
    <scope>NUCLEOTIDE SEQUENCE [LARGE SCALE GENOMIC DNA]</scope>
    <source>
        <strain evidence="8 9">DSM 28286</strain>
    </source>
</reference>
<dbReference type="SUPFAM" id="SSF49785">
    <property type="entry name" value="Galactose-binding domain-like"/>
    <property type="match status" value="1"/>
</dbReference>
<dbReference type="CDD" id="cd14792">
    <property type="entry name" value="GH27"/>
    <property type="match status" value="1"/>
</dbReference>
<dbReference type="EC" id="3.2.1.22" evidence="5"/>
<keyword evidence="5" id="KW-1015">Disulfide bond</keyword>
<dbReference type="PRINTS" id="PR00740">
    <property type="entry name" value="GLHYDRLASE27"/>
</dbReference>
<dbReference type="InterPro" id="IPR013222">
    <property type="entry name" value="Glyco_hyd_98_carb-bd"/>
</dbReference>
<dbReference type="SUPFAM" id="SSF51445">
    <property type="entry name" value="(Trans)glycosidases"/>
    <property type="match status" value="1"/>
</dbReference>
<dbReference type="InterPro" id="IPR013785">
    <property type="entry name" value="Aldolase_TIM"/>
</dbReference>
<dbReference type="STRING" id="1465490.SAMN05444277_110106"/>
<keyword evidence="9" id="KW-1185">Reference proteome</keyword>
<dbReference type="Gene3D" id="2.60.40.10">
    <property type="entry name" value="Immunoglobulins"/>
    <property type="match status" value="1"/>
</dbReference>
<dbReference type="InterPro" id="IPR041233">
    <property type="entry name" value="Melibiase_C"/>
</dbReference>
<gene>
    <name evidence="8" type="ORF">SAMN05444277_110106</name>
</gene>
<dbReference type="SUPFAM" id="SSF49313">
    <property type="entry name" value="Cadherin-like"/>
    <property type="match status" value="1"/>
</dbReference>
<dbReference type="Gene3D" id="3.20.20.70">
    <property type="entry name" value="Aldolase class I"/>
    <property type="match status" value="1"/>
</dbReference>
<dbReference type="InterPro" id="IPR017853">
    <property type="entry name" value="GH"/>
</dbReference>
<dbReference type="PANTHER" id="PTHR11452:SF75">
    <property type="entry name" value="ALPHA-GALACTOSIDASE MEL1"/>
    <property type="match status" value="1"/>
</dbReference>
<evidence type="ECO:0000256" key="4">
    <source>
        <dbReference type="ARBA" id="ARBA00023295"/>
    </source>
</evidence>
<dbReference type="InterPro" id="IPR015919">
    <property type="entry name" value="Cadherin-like_sf"/>
</dbReference>
<feature type="chain" id="PRO_5011619099" description="Alpha-galactosidase" evidence="6">
    <location>
        <begin position="27"/>
        <end position="672"/>
    </location>
</feature>
<evidence type="ECO:0000256" key="6">
    <source>
        <dbReference type="SAM" id="SignalP"/>
    </source>
</evidence>
<dbReference type="InterPro" id="IPR013783">
    <property type="entry name" value="Ig-like_fold"/>
</dbReference>
<keyword evidence="4 5" id="KW-0326">Glycosidase</keyword>
<evidence type="ECO:0000256" key="3">
    <source>
        <dbReference type="ARBA" id="ARBA00022801"/>
    </source>
</evidence>
<dbReference type="GO" id="GO:0005975">
    <property type="term" value="P:carbohydrate metabolic process"/>
    <property type="evidence" value="ECO:0007669"/>
    <property type="project" value="InterPro"/>
</dbReference>
<evidence type="ECO:0000256" key="1">
    <source>
        <dbReference type="ARBA" id="ARBA00009743"/>
    </source>
</evidence>
<dbReference type="GO" id="GO:0004557">
    <property type="term" value="F:alpha-galactosidase activity"/>
    <property type="evidence" value="ECO:0007669"/>
    <property type="project" value="UniProtKB-EC"/>
</dbReference>
<evidence type="ECO:0000256" key="5">
    <source>
        <dbReference type="RuleBase" id="RU361168"/>
    </source>
</evidence>
<dbReference type="InterPro" id="IPR002241">
    <property type="entry name" value="Glyco_hydro_27"/>
</dbReference>
<keyword evidence="2 6" id="KW-0732">Signal</keyword>
<dbReference type="Pfam" id="PF08305">
    <property type="entry name" value="NPCBM"/>
    <property type="match status" value="1"/>
</dbReference>
<dbReference type="InterPro" id="IPR008979">
    <property type="entry name" value="Galactose-bd-like_sf"/>
</dbReference>
<dbReference type="Pfam" id="PF05345">
    <property type="entry name" value="He_PIG"/>
    <property type="match status" value="1"/>
</dbReference>
<evidence type="ECO:0000256" key="2">
    <source>
        <dbReference type="ARBA" id="ARBA00022729"/>
    </source>
</evidence>
<organism evidence="8 9">
    <name type="scientific">Parafilimonas terrae</name>
    <dbReference type="NCBI Taxonomy" id="1465490"/>
    <lineage>
        <taxon>Bacteria</taxon>
        <taxon>Pseudomonadati</taxon>
        <taxon>Bacteroidota</taxon>
        <taxon>Chitinophagia</taxon>
        <taxon>Chitinophagales</taxon>
        <taxon>Chitinophagaceae</taxon>
        <taxon>Parafilimonas</taxon>
    </lineage>
</organism>
<dbReference type="Pfam" id="PF17801">
    <property type="entry name" value="Melibiase_C"/>
    <property type="match status" value="1"/>
</dbReference>
<dbReference type="Pfam" id="PF16499">
    <property type="entry name" value="Melibiase_2"/>
    <property type="match status" value="2"/>
</dbReference>
<feature type="domain" description="Glycosyl hydrolase family 98 putative carbohydrate-binding module" evidence="7">
    <location>
        <begin position="26"/>
        <end position="166"/>
    </location>
</feature>
<evidence type="ECO:0000259" key="7">
    <source>
        <dbReference type="SMART" id="SM00776"/>
    </source>
</evidence>
<dbReference type="GO" id="GO:0005509">
    <property type="term" value="F:calcium ion binding"/>
    <property type="evidence" value="ECO:0007669"/>
    <property type="project" value="InterPro"/>
</dbReference>
<comment type="catalytic activity">
    <reaction evidence="5">
        <text>Hydrolysis of terminal, non-reducing alpha-D-galactose residues in alpha-D-galactosides, including galactose oligosaccharides, galactomannans and galactolipids.</text>
        <dbReference type="EC" id="3.2.1.22"/>
    </reaction>
</comment>
<evidence type="ECO:0000313" key="9">
    <source>
        <dbReference type="Proteomes" id="UP000199031"/>
    </source>
</evidence>
<feature type="signal peptide" evidence="6">
    <location>
        <begin position="1"/>
        <end position="26"/>
    </location>
</feature>
<dbReference type="AlphaFoldDB" id="A0A1I5Y266"/>
<dbReference type="Gene3D" id="2.60.40.1180">
    <property type="entry name" value="Golgi alpha-mannosidase II"/>
    <property type="match status" value="1"/>
</dbReference>
<dbReference type="RefSeq" id="WP_218148513.1">
    <property type="nucleotide sequence ID" value="NZ_FOXQ01000010.1"/>
</dbReference>
<evidence type="ECO:0000313" key="8">
    <source>
        <dbReference type="EMBL" id="SFQ38351.1"/>
    </source>
</evidence>
<dbReference type="InterPro" id="IPR013780">
    <property type="entry name" value="Glyco_hydro_b"/>
</dbReference>